<evidence type="ECO:0000256" key="7">
    <source>
        <dbReference type="SAM" id="Phobius"/>
    </source>
</evidence>
<dbReference type="PANTHER" id="PTHR12640">
    <property type="entry name" value="RIBOPHORIN II"/>
    <property type="match status" value="1"/>
</dbReference>
<dbReference type="Pfam" id="PF25147">
    <property type="entry name" value="Ribophorin_II_C"/>
    <property type="match status" value="1"/>
</dbReference>
<dbReference type="InterPro" id="IPR008814">
    <property type="entry name" value="Swp1"/>
</dbReference>
<keyword evidence="6 7" id="KW-0472">Membrane</keyword>
<organism evidence="10 11">
    <name type="scientific">Coniochaeta ligniaria NRRL 30616</name>
    <dbReference type="NCBI Taxonomy" id="1408157"/>
    <lineage>
        <taxon>Eukaryota</taxon>
        <taxon>Fungi</taxon>
        <taxon>Dikarya</taxon>
        <taxon>Ascomycota</taxon>
        <taxon>Pezizomycotina</taxon>
        <taxon>Sordariomycetes</taxon>
        <taxon>Sordariomycetidae</taxon>
        <taxon>Coniochaetales</taxon>
        <taxon>Coniochaetaceae</taxon>
        <taxon>Coniochaeta</taxon>
    </lineage>
</organism>
<evidence type="ECO:0000256" key="6">
    <source>
        <dbReference type="ARBA" id="ARBA00023136"/>
    </source>
</evidence>
<protein>
    <recommendedName>
        <fullName evidence="9">Ribophorin II C-terminal domain-containing protein</fullName>
    </recommendedName>
</protein>
<feature type="domain" description="Ribophorin II C-terminal" evidence="9">
    <location>
        <begin position="179"/>
        <end position="282"/>
    </location>
</feature>
<dbReference type="EMBL" id="KV875101">
    <property type="protein sequence ID" value="OIW26026.1"/>
    <property type="molecule type" value="Genomic_DNA"/>
</dbReference>
<feature type="transmembrane region" description="Helical" evidence="7">
    <location>
        <begin position="189"/>
        <end position="210"/>
    </location>
</feature>
<reference evidence="10 11" key="1">
    <citation type="submission" date="2016-10" db="EMBL/GenBank/DDBJ databases">
        <title>Draft genome sequence of Coniochaeta ligniaria NRRL30616, a lignocellulolytic fungus for bioabatement of inhibitors in plant biomass hydrolysates.</title>
        <authorList>
            <consortium name="DOE Joint Genome Institute"/>
            <person name="Jimenez D.J."/>
            <person name="Hector R.E."/>
            <person name="Riley R."/>
            <person name="Sun H."/>
            <person name="Grigoriev I.V."/>
            <person name="Van Elsas J.D."/>
            <person name="Nichols N.N."/>
        </authorList>
    </citation>
    <scope>NUCLEOTIDE SEQUENCE [LARGE SCALE GENOMIC DNA]</scope>
    <source>
        <strain evidence="10 11">NRRL 30616</strain>
    </source>
</reference>
<evidence type="ECO:0000313" key="11">
    <source>
        <dbReference type="Proteomes" id="UP000182658"/>
    </source>
</evidence>
<evidence type="ECO:0000256" key="3">
    <source>
        <dbReference type="ARBA" id="ARBA00022729"/>
    </source>
</evidence>
<dbReference type="AlphaFoldDB" id="A0A1J7JEL1"/>
<keyword evidence="3 8" id="KW-0732">Signal</keyword>
<feature type="chain" id="PRO_5044272856" description="Ribophorin II C-terminal domain-containing protein" evidence="8">
    <location>
        <begin position="22"/>
        <end position="287"/>
    </location>
</feature>
<dbReference type="PANTHER" id="PTHR12640:SF0">
    <property type="entry name" value="DOLICHYL-DIPHOSPHOOLIGOSACCHARIDE--PROTEIN GLYCOSYLTRANSFERASE SUBUNIT 2"/>
    <property type="match status" value="1"/>
</dbReference>
<dbReference type="GO" id="GO:0008250">
    <property type="term" value="C:oligosaccharyltransferase complex"/>
    <property type="evidence" value="ECO:0007669"/>
    <property type="project" value="InterPro"/>
</dbReference>
<evidence type="ECO:0000256" key="5">
    <source>
        <dbReference type="ARBA" id="ARBA00022989"/>
    </source>
</evidence>
<keyword evidence="5 7" id="KW-1133">Transmembrane helix</keyword>
<gene>
    <name evidence="10" type="ORF">CONLIGDRAFT_672930</name>
</gene>
<evidence type="ECO:0000256" key="2">
    <source>
        <dbReference type="ARBA" id="ARBA00022692"/>
    </source>
</evidence>
<dbReference type="InParanoid" id="A0A1J7JEL1"/>
<keyword evidence="11" id="KW-1185">Reference proteome</keyword>
<evidence type="ECO:0000313" key="10">
    <source>
        <dbReference type="EMBL" id="OIW26026.1"/>
    </source>
</evidence>
<proteinExistence type="predicted"/>
<feature type="signal peptide" evidence="8">
    <location>
        <begin position="1"/>
        <end position="21"/>
    </location>
</feature>
<evidence type="ECO:0000256" key="1">
    <source>
        <dbReference type="ARBA" id="ARBA00004477"/>
    </source>
</evidence>
<accession>A0A1J7JEL1</accession>
<feature type="transmembrane region" description="Helical" evidence="7">
    <location>
        <begin position="231"/>
        <end position="248"/>
    </location>
</feature>
<dbReference type="OrthoDB" id="432292at2759"/>
<feature type="transmembrane region" description="Helical" evidence="7">
    <location>
        <begin position="254"/>
        <end position="272"/>
    </location>
</feature>
<dbReference type="UniPathway" id="UPA00378"/>
<dbReference type="FunCoup" id="A0A1J7JEL1">
    <property type="interactions" value="138"/>
</dbReference>
<evidence type="ECO:0000259" key="9">
    <source>
        <dbReference type="Pfam" id="PF25147"/>
    </source>
</evidence>
<dbReference type="GO" id="GO:0006487">
    <property type="term" value="P:protein N-linked glycosylation"/>
    <property type="evidence" value="ECO:0007669"/>
    <property type="project" value="TreeGrafter"/>
</dbReference>
<evidence type="ECO:0000256" key="4">
    <source>
        <dbReference type="ARBA" id="ARBA00022824"/>
    </source>
</evidence>
<dbReference type="Proteomes" id="UP000182658">
    <property type="component" value="Unassembled WGS sequence"/>
</dbReference>
<dbReference type="STRING" id="1408157.A0A1J7JEL1"/>
<sequence>MHFSKSLLSAALLLAAGVAEAASSWSFDDATVAVVSKKAGDGLKEKLNAKKPLSKPVTIGSSDTIKITLTAKDNGSGKRPHQAFVVLKDVDSGLEAPFPLTTKDTGKAVGQISQKEIPVQLLLATKPLQASIVIGSFGSAHGLNTHLFDLTVQLDPNAPAPSTEKTLRYAKQPEIHHIFKADPKNPPKIISLVFALAVVATVPALFLGWFSLGANLDHLTTALGKAPLSHTAFLGSIVAMEFVFFLYYSTWNLFQVLPVVGLVGAVTVLSGTKALGEVQARRLAGQR</sequence>
<name>A0A1J7JEL1_9PEZI</name>
<comment type="subcellular location">
    <subcellularLocation>
        <location evidence="1">Endoplasmic reticulum membrane</location>
        <topology evidence="1">Multi-pass membrane protein</topology>
    </subcellularLocation>
</comment>
<keyword evidence="2 7" id="KW-0812">Transmembrane</keyword>
<keyword evidence="4" id="KW-0256">Endoplasmic reticulum</keyword>
<evidence type="ECO:0000256" key="8">
    <source>
        <dbReference type="SAM" id="SignalP"/>
    </source>
</evidence>
<dbReference type="InterPro" id="IPR056790">
    <property type="entry name" value="Ribophorin_II_C"/>
</dbReference>